<evidence type="ECO:0008006" key="4">
    <source>
        <dbReference type="Google" id="ProtNLM"/>
    </source>
</evidence>
<comment type="caution">
    <text evidence="2">The sequence shown here is derived from an EMBL/GenBank/DDBJ whole genome shotgun (WGS) entry which is preliminary data.</text>
</comment>
<accession>A0AAW2ESR1</accession>
<name>A0AAW2ESR1_9HYME</name>
<evidence type="ECO:0000256" key="1">
    <source>
        <dbReference type="SAM" id="Phobius"/>
    </source>
</evidence>
<reference evidence="2 3" key="1">
    <citation type="submission" date="2023-03" db="EMBL/GenBank/DDBJ databases">
        <title>High recombination rates correlate with genetic variation in Cardiocondyla obscurior ants.</title>
        <authorList>
            <person name="Errbii M."/>
        </authorList>
    </citation>
    <scope>NUCLEOTIDE SEQUENCE [LARGE SCALE GENOMIC DNA]</scope>
    <source>
        <strain evidence="2">Alpha-2009</strain>
        <tissue evidence="2">Whole body</tissue>
    </source>
</reference>
<gene>
    <name evidence="2" type="ORF">PUN28_016735</name>
</gene>
<feature type="transmembrane region" description="Helical" evidence="1">
    <location>
        <begin position="72"/>
        <end position="91"/>
    </location>
</feature>
<dbReference type="AlphaFoldDB" id="A0AAW2ESR1"/>
<organism evidence="2 3">
    <name type="scientific">Cardiocondyla obscurior</name>
    <dbReference type="NCBI Taxonomy" id="286306"/>
    <lineage>
        <taxon>Eukaryota</taxon>
        <taxon>Metazoa</taxon>
        <taxon>Ecdysozoa</taxon>
        <taxon>Arthropoda</taxon>
        <taxon>Hexapoda</taxon>
        <taxon>Insecta</taxon>
        <taxon>Pterygota</taxon>
        <taxon>Neoptera</taxon>
        <taxon>Endopterygota</taxon>
        <taxon>Hymenoptera</taxon>
        <taxon>Apocrita</taxon>
        <taxon>Aculeata</taxon>
        <taxon>Formicoidea</taxon>
        <taxon>Formicidae</taxon>
        <taxon>Myrmicinae</taxon>
        <taxon>Cardiocondyla</taxon>
    </lineage>
</organism>
<feature type="transmembrane region" description="Helical" evidence="1">
    <location>
        <begin position="97"/>
        <end position="130"/>
    </location>
</feature>
<dbReference type="Proteomes" id="UP001430953">
    <property type="component" value="Unassembled WGS sequence"/>
</dbReference>
<proteinExistence type="predicted"/>
<protein>
    <recommendedName>
        <fullName evidence="4">Transmembrane protein</fullName>
    </recommendedName>
</protein>
<keyword evidence="1" id="KW-0812">Transmembrane</keyword>
<dbReference type="EMBL" id="JADYXP020000019">
    <property type="protein sequence ID" value="KAL0105286.1"/>
    <property type="molecule type" value="Genomic_DNA"/>
</dbReference>
<keyword evidence="1" id="KW-0472">Membrane</keyword>
<sequence length="157" mass="18427">MIEKTKEKVVEVLFLNSRWSSAVSVSRRINYEFRMRIDTHHVSHPMKNCSARALKNSKVLFPRPLHIGLQHFSLFLSLSLFLFHIFSYISIKVVSRIGALLLLCGTASPLCFLHLLSLVFLFVFLFFFFFSFKLFLSFRHSSFLSFFRTSTLFIIFL</sequence>
<evidence type="ECO:0000313" key="3">
    <source>
        <dbReference type="Proteomes" id="UP001430953"/>
    </source>
</evidence>
<keyword evidence="3" id="KW-1185">Reference proteome</keyword>
<evidence type="ECO:0000313" key="2">
    <source>
        <dbReference type="EMBL" id="KAL0105286.1"/>
    </source>
</evidence>
<keyword evidence="1" id="KW-1133">Transmembrane helix</keyword>